<evidence type="ECO:0000256" key="7">
    <source>
        <dbReference type="ARBA" id="ARBA00022840"/>
    </source>
</evidence>
<dbReference type="GO" id="GO:0004515">
    <property type="term" value="F:nicotinate-nucleotide adenylyltransferase activity"/>
    <property type="evidence" value="ECO:0007669"/>
    <property type="project" value="UniProtKB-UniRule"/>
</dbReference>
<keyword evidence="6 10" id="KW-0547">Nucleotide-binding</keyword>
<dbReference type="EC" id="2.7.7.18" evidence="10"/>
<dbReference type="NCBIfam" id="TIGR00482">
    <property type="entry name" value="nicotinate (nicotinamide) nucleotide adenylyltransferase"/>
    <property type="match status" value="1"/>
</dbReference>
<dbReference type="CDD" id="cd02165">
    <property type="entry name" value="NMNAT"/>
    <property type="match status" value="1"/>
</dbReference>
<proteinExistence type="inferred from homology"/>
<evidence type="ECO:0000313" key="12">
    <source>
        <dbReference type="EMBL" id="MDC3415589.1"/>
    </source>
</evidence>
<comment type="similarity">
    <text evidence="10">Belongs to the NadD family.</text>
</comment>
<dbReference type="InterPro" id="IPR004821">
    <property type="entry name" value="Cyt_trans-like"/>
</dbReference>
<dbReference type="GO" id="GO:0005524">
    <property type="term" value="F:ATP binding"/>
    <property type="evidence" value="ECO:0007669"/>
    <property type="project" value="UniProtKB-KW"/>
</dbReference>
<dbReference type="HAMAP" id="MF_00244">
    <property type="entry name" value="NaMN_adenylyltr"/>
    <property type="match status" value="1"/>
</dbReference>
<comment type="function">
    <text evidence="1 10">Catalyzes the reversible adenylation of nicotinate mononucleotide (NaMN) to nicotinic acid adenine dinucleotide (NaAD).</text>
</comment>
<name>A0A9X3WDT0_9BACI</name>
<evidence type="ECO:0000256" key="3">
    <source>
        <dbReference type="ARBA" id="ARBA00022642"/>
    </source>
</evidence>
<evidence type="ECO:0000256" key="10">
    <source>
        <dbReference type="HAMAP-Rule" id="MF_00244"/>
    </source>
</evidence>
<dbReference type="RefSeq" id="WP_272444546.1">
    <property type="nucleotide sequence ID" value="NZ_JAMQKC010000001.1"/>
</dbReference>
<dbReference type="Gene3D" id="3.40.50.620">
    <property type="entry name" value="HUPs"/>
    <property type="match status" value="1"/>
</dbReference>
<keyword evidence="4 10" id="KW-0808">Transferase</keyword>
<comment type="caution">
    <text evidence="12">The sequence shown here is derived from an EMBL/GenBank/DDBJ whole genome shotgun (WGS) entry which is preliminary data.</text>
</comment>
<evidence type="ECO:0000256" key="9">
    <source>
        <dbReference type="ARBA" id="ARBA00048721"/>
    </source>
</evidence>
<dbReference type="EMBL" id="JAMQKC010000001">
    <property type="protein sequence ID" value="MDC3415589.1"/>
    <property type="molecule type" value="Genomic_DNA"/>
</dbReference>
<evidence type="ECO:0000256" key="8">
    <source>
        <dbReference type="ARBA" id="ARBA00023027"/>
    </source>
</evidence>
<evidence type="ECO:0000256" key="6">
    <source>
        <dbReference type="ARBA" id="ARBA00022741"/>
    </source>
</evidence>
<evidence type="ECO:0000256" key="2">
    <source>
        <dbReference type="ARBA" id="ARBA00005019"/>
    </source>
</evidence>
<reference evidence="12" key="1">
    <citation type="submission" date="2022-06" db="EMBL/GenBank/DDBJ databases">
        <title>Aquibacillus sp. a new bacterium isolated from soil saline samples.</title>
        <authorList>
            <person name="Galisteo C."/>
            <person name="De La Haba R."/>
            <person name="Sanchez-Porro C."/>
            <person name="Ventosa A."/>
        </authorList>
    </citation>
    <scope>NUCLEOTIDE SEQUENCE</scope>
    <source>
        <strain evidence="12">3ASR75-54</strain>
    </source>
</reference>
<keyword evidence="8 10" id="KW-0520">NAD</keyword>
<dbReference type="NCBIfam" id="NF000841">
    <property type="entry name" value="PRK00071.1-4"/>
    <property type="match status" value="1"/>
</dbReference>
<dbReference type="InterPro" id="IPR014729">
    <property type="entry name" value="Rossmann-like_a/b/a_fold"/>
</dbReference>
<dbReference type="NCBIfam" id="TIGR00125">
    <property type="entry name" value="cyt_tran_rel"/>
    <property type="match status" value="1"/>
</dbReference>
<keyword evidence="13" id="KW-1185">Reference proteome</keyword>
<protein>
    <recommendedName>
        <fullName evidence="10">Probable nicotinate-nucleotide adenylyltransferase</fullName>
        <ecNumber evidence="10">2.7.7.18</ecNumber>
    </recommendedName>
    <alternativeName>
        <fullName evidence="10">Deamido-NAD(+) diphosphorylase</fullName>
    </alternativeName>
    <alternativeName>
        <fullName evidence="10">Deamido-NAD(+) pyrophosphorylase</fullName>
    </alternativeName>
    <alternativeName>
        <fullName evidence="10">Nicotinate mononucleotide adenylyltransferase</fullName>
        <shortName evidence="10">NaMN adenylyltransferase</shortName>
    </alternativeName>
</protein>
<dbReference type="GO" id="GO:0009435">
    <property type="term" value="P:NAD+ biosynthetic process"/>
    <property type="evidence" value="ECO:0007669"/>
    <property type="project" value="UniProtKB-UniRule"/>
</dbReference>
<dbReference type="SUPFAM" id="SSF52374">
    <property type="entry name" value="Nucleotidylyl transferase"/>
    <property type="match status" value="1"/>
</dbReference>
<keyword evidence="5 10" id="KW-0548">Nucleotidyltransferase</keyword>
<dbReference type="PANTHER" id="PTHR39321:SF3">
    <property type="entry name" value="PHOSPHOPANTETHEINE ADENYLYLTRANSFERASE"/>
    <property type="match status" value="1"/>
</dbReference>
<accession>A0A9X3WDT0</accession>
<dbReference type="FunFam" id="3.40.50.620:FF:000079">
    <property type="entry name" value="Probable nicotinate-nucleotide adenylyltransferase"/>
    <property type="match status" value="1"/>
</dbReference>
<sequence length="187" mass="21742">MKKVGILGGTFDPPHYGHLLIAEEVYQALKLDEVWFIPSYEPPHKEKATSTVEKRLAMLEVAIDNNEHFSINKIEVNRSVKSYTINTIYQLNEQHPDMEFYFIIGADMVEYLPHWYRIDELMQLVKFVGVKRPDYTLKTNYPIIEVEVPALEISSTEIRQRLQQGKSIRYLVPDGVLAVIKENQLYG</sequence>
<keyword evidence="7 10" id="KW-0067">ATP-binding</keyword>
<evidence type="ECO:0000256" key="5">
    <source>
        <dbReference type="ARBA" id="ARBA00022695"/>
    </source>
</evidence>
<dbReference type="NCBIfam" id="NF000840">
    <property type="entry name" value="PRK00071.1-3"/>
    <property type="match status" value="1"/>
</dbReference>
<dbReference type="Pfam" id="PF01467">
    <property type="entry name" value="CTP_transf_like"/>
    <property type="match status" value="1"/>
</dbReference>
<evidence type="ECO:0000256" key="1">
    <source>
        <dbReference type="ARBA" id="ARBA00002324"/>
    </source>
</evidence>
<gene>
    <name evidence="10" type="primary">nadD</name>
    <name evidence="12" type="ORF">NC799_01520</name>
</gene>
<dbReference type="AlphaFoldDB" id="A0A9X3WDT0"/>
<organism evidence="12 13">
    <name type="scientific">Aquibacillus salsiterrae</name>
    <dbReference type="NCBI Taxonomy" id="2950439"/>
    <lineage>
        <taxon>Bacteria</taxon>
        <taxon>Bacillati</taxon>
        <taxon>Bacillota</taxon>
        <taxon>Bacilli</taxon>
        <taxon>Bacillales</taxon>
        <taxon>Bacillaceae</taxon>
        <taxon>Aquibacillus</taxon>
    </lineage>
</organism>
<evidence type="ECO:0000313" key="13">
    <source>
        <dbReference type="Proteomes" id="UP001145069"/>
    </source>
</evidence>
<feature type="domain" description="Cytidyltransferase-like" evidence="11">
    <location>
        <begin position="6"/>
        <end position="161"/>
    </location>
</feature>
<evidence type="ECO:0000256" key="4">
    <source>
        <dbReference type="ARBA" id="ARBA00022679"/>
    </source>
</evidence>
<comment type="pathway">
    <text evidence="2 10">Cofactor biosynthesis; NAD(+) biosynthesis; deamido-NAD(+) from nicotinate D-ribonucleotide: step 1/1.</text>
</comment>
<evidence type="ECO:0000259" key="11">
    <source>
        <dbReference type="Pfam" id="PF01467"/>
    </source>
</evidence>
<comment type="catalytic activity">
    <reaction evidence="9 10">
        <text>nicotinate beta-D-ribonucleotide + ATP + H(+) = deamido-NAD(+) + diphosphate</text>
        <dbReference type="Rhea" id="RHEA:22860"/>
        <dbReference type="ChEBI" id="CHEBI:15378"/>
        <dbReference type="ChEBI" id="CHEBI:30616"/>
        <dbReference type="ChEBI" id="CHEBI:33019"/>
        <dbReference type="ChEBI" id="CHEBI:57502"/>
        <dbReference type="ChEBI" id="CHEBI:58437"/>
        <dbReference type="EC" id="2.7.7.18"/>
    </reaction>
</comment>
<dbReference type="PANTHER" id="PTHR39321">
    <property type="entry name" value="NICOTINATE-NUCLEOTIDE ADENYLYLTRANSFERASE-RELATED"/>
    <property type="match status" value="1"/>
</dbReference>
<dbReference type="InterPro" id="IPR005248">
    <property type="entry name" value="NadD/NMNAT"/>
</dbReference>
<keyword evidence="3 10" id="KW-0662">Pyridine nucleotide biosynthesis</keyword>
<dbReference type="Proteomes" id="UP001145069">
    <property type="component" value="Unassembled WGS sequence"/>
</dbReference>